<feature type="region of interest" description="Disordered" evidence="2">
    <location>
        <begin position="619"/>
        <end position="659"/>
    </location>
</feature>
<accession>A0A8J5NQU5</accession>
<dbReference type="GO" id="GO:0005634">
    <property type="term" value="C:nucleus"/>
    <property type="evidence" value="ECO:0007669"/>
    <property type="project" value="InterPro"/>
</dbReference>
<proteinExistence type="predicted"/>
<evidence type="ECO:0000256" key="1">
    <source>
        <dbReference type="SAM" id="Coils"/>
    </source>
</evidence>
<feature type="coiled-coil region" evidence="1">
    <location>
        <begin position="93"/>
        <end position="120"/>
    </location>
</feature>
<feature type="compositionally biased region" description="Basic and acidic residues" evidence="2">
    <location>
        <begin position="857"/>
        <end position="872"/>
    </location>
</feature>
<keyword evidence="1" id="KW-0175">Coiled coil</keyword>
<dbReference type="GO" id="GO:0007623">
    <property type="term" value="P:circadian rhythm"/>
    <property type="evidence" value="ECO:0007669"/>
    <property type="project" value="InterPro"/>
</dbReference>
<feature type="compositionally biased region" description="Basic and acidic residues" evidence="2">
    <location>
        <begin position="835"/>
        <end position="849"/>
    </location>
</feature>
<evidence type="ECO:0000256" key="2">
    <source>
        <dbReference type="SAM" id="MobiDB-lite"/>
    </source>
</evidence>
<dbReference type="EMBL" id="JAELUQ010000008">
    <property type="protein sequence ID" value="KAG7409913.1"/>
    <property type="molecule type" value="Genomic_DNA"/>
</dbReference>
<sequence>MPLNQSNPEKTPPPPTDCFLYLDSFSGSRRTVLSDPPEWHNDSSLNATANNNPADVNISSREESDLLDTEKLQLHTRHHVDPPGPIIAHSSSSDDYRSVIDDLTLEIQQLKKELKRYKQPGPALLHKDKLFEIKVYGLPQKKKRELETILRDLAADHDGSPEASSSQKRKRISPHNRDHIYSKAGVQRSHAPSTGSSLRPADSAYASMSAGGESSRTPFYFPVLPSTKSSKGKVEDYLRDVPDGLYPQHVIMTDKERKSLVVRRLEQFFTGRSNSADVSKMSPLRPGGSFIMARVIADKQVAGSSSAYQPPTHETEPIREARFLPLEQQSRAREYQCNLSAHGSASDPEKDNMEIEGNGKGLVSSTKPFPPLPLLPKQRPTRPCDLDPDRAQVPSENMNYIRHLDLLSPDILSGQQSIQDIHLGAEGWVSLNLLYNLAQLHLLNVTPDFVRSAVLEISTSFQLSTDGHKIRWQGGSKDTKFSSHISIYYSQESPPVNNIYGSEKTHEHQKTSPFISNKSQSRGLNTNMSAFDPQFYAQVESFRYKPLFVREGSSDANTSQDASVCSAIAVDDDNPGESDLGLNYSGGSPSKLQRREGAIIYYSDVPFCTDLSGDPVDVSPTIRTPLSSQNRKDSQQSYLVHSHRRTTSGSSVSDRPLTDRGQGLLQLTSSTHEGDHRDPGLINNNCEQASDIELDLIWNDDQRQYVSQQHPLEPCGLGGVLPDDHFIVVVDTKRPKQDILPQASKPQTRRPNESIEGTIDQRAATLSSCPIPCGSETKVTKQSPSIEIEYLSGRIKRLTPVPLPALAMFFPPFSVDNSTSGDYDELSNRHRRQGTRVDPRVERVRRSTDAGEPVQHLLERQQPRDVCHHHPA</sequence>
<reference evidence="3" key="1">
    <citation type="submission" date="2021-04" db="EMBL/GenBank/DDBJ databases">
        <title>First draft genome resource for Brassicaceae pathogens Fusarium oxysporum f. sp. raphani and Fusarium oxysporum f. sp. rapae.</title>
        <authorList>
            <person name="Asai S."/>
        </authorList>
    </citation>
    <scope>NUCLEOTIDE SEQUENCE</scope>
    <source>
        <strain evidence="3">Tf1208</strain>
    </source>
</reference>
<feature type="region of interest" description="Disordered" evidence="2">
    <location>
        <begin position="820"/>
        <end position="872"/>
    </location>
</feature>
<gene>
    <name evidence="3" type="primary">FRQ-0</name>
    <name evidence="3" type="ORF">Forpe1208_v010878</name>
</gene>
<feature type="region of interest" description="Disordered" evidence="2">
    <location>
        <begin position="155"/>
        <end position="214"/>
    </location>
</feature>
<dbReference type="InterPro" id="IPR018554">
    <property type="entry name" value="FRQ"/>
</dbReference>
<dbReference type="Proteomes" id="UP000694050">
    <property type="component" value="Unassembled WGS sequence"/>
</dbReference>
<feature type="compositionally biased region" description="Polar residues" evidence="2">
    <location>
        <begin position="621"/>
        <end position="639"/>
    </location>
</feature>
<feature type="region of interest" description="Disordered" evidence="2">
    <location>
        <begin position="31"/>
        <end position="57"/>
    </location>
</feature>
<name>A0A8J5NQU5_FUSOX</name>
<dbReference type="AlphaFoldDB" id="A0A8J5NQU5"/>
<dbReference type="Pfam" id="PF09421">
    <property type="entry name" value="FRQ"/>
    <property type="match status" value="1"/>
</dbReference>
<dbReference type="GO" id="GO:0006355">
    <property type="term" value="P:regulation of DNA-templated transcription"/>
    <property type="evidence" value="ECO:0007669"/>
    <property type="project" value="InterPro"/>
</dbReference>
<protein>
    <submittedName>
        <fullName evidence="3">Frequency clock protein</fullName>
    </submittedName>
</protein>
<comment type="caution">
    <text evidence="3">The sequence shown here is derived from an EMBL/GenBank/DDBJ whole genome shotgun (WGS) entry which is preliminary data.</text>
</comment>
<evidence type="ECO:0000313" key="4">
    <source>
        <dbReference type="Proteomes" id="UP000694050"/>
    </source>
</evidence>
<dbReference type="GO" id="GO:0005737">
    <property type="term" value="C:cytoplasm"/>
    <property type="evidence" value="ECO:0007669"/>
    <property type="project" value="InterPro"/>
</dbReference>
<feature type="compositionally biased region" description="Polar residues" evidence="2">
    <location>
        <begin position="42"/>
        <end position="57"/>
    </location>
</feature>
<feature type="region of interest" description="Disordered" evidence="2">
    <location>
        <begin position="339"/>
        <end position="384"/>
    </location>
</feature>
<organism evidence="3 4">
    <name type="scientific">Fusarium oxysporum f. sp. rapae</name>
    <dbReference type="NCBI Taxonomy" id="485398"/>
    <lineage>
        <taxon>Eukaryota</taxon>
        <taxon>Fungi</taxon>
        <taxon>Dikarya</taxon>
        <taxon>Ascomycota</taxon>
        <taxon>Pezizomycotina</taxon>
        <taxon>Sordariomycetes</taxon>
        <taxon>Hypocreomycetidae</taxon>
        <taxon>Hypocreales</taxon>
        <taxon>Nectriaceae</taxon>
        <taxon>Fusarium</taxon>
        <taxon>Fusarium oxysporum species complex</taxon>
    </lineage>
</organism>
<evidence type="ECO:0000313" key="3">
    <source>
        <dbReference type="EMBL" id="KAG7409913.1"/>
    </source>
</evidence>